<evidence type="ECO:0000256" key="5">
    <source>
        <dbReference type="ARBA" id="ARBA00022989"/>
    </source>
</evidence>
<comment type="subcellular location">
    <subcellularLocation>
        <location evidence="1 7">Cell membrane</location>
        <topology evidence="1 7">Multi-pass membrane protein</topology>
    </subcellularLocation>
</comment>
<feature type="transmembrane region" description="Helical" evidence="8">
    <location>
        <begin position="6"/>
        <end position="22"/>
    </location>
</feature>
<dbReference type="Proteomes" id="UP000183557">
    <property type="component" value="Unassembled WGS sequence"/>
</dbReference>
<dbReference type="SUPFAM" id="SSF103481">
    <property type="entry name" value="Multidrug resistance efflux transporter EmrE"/>
    <property type="match status" value="1"/>
</dbReference>
<reference evidence="10" key="1">
    <citation type="submission" date="2016-10" db="EMBL/GenBank/DDBJ databases">
        <authorList>
            <person name="Varghese N."/>
            <person name="Submissions S."/>
        </authorList>
    </citation>
    <scope>NUCLEOTIDE SEQUENCE [LARGE SCALE GENOMIC DNA]</scope>
    <source>
        <strain evidence="10">CGMCC 1.3704</strain>
    </source>
</reference>
<evidence type="ECO:0000256" key="2">
    <source>
        <dbReference type="ARBA" id="ARBA00022448"/>
    </source>
</evidence>
<sequence>MAWVFLLLAGAAEMTAMFFLKLSEGFKKWKPSILAILVGSASFYFLSLSLRELPIGTAYALWTGIGSAGTVLLGIFFFKEKANPKRIIFILCIITGVIGLKMVS</sequence>
<dbReference type="Gene3D" id="1.10.3730.20">
    <property type="match status" value="1"/>
</dbReference>
<evidence type="ECO:0000256" key="8">
    <source>
        <dbReference type="SAM" id="Phobius"/>
    </source>
</evidence>
<gene>
    <name evidence="9" type="ORF">SAMN04487936_109105</name>
</gene>
<evidence type="ECO:0000313" key="10">
    <source>
        <dbReference type="Proteomes" id="UP000183557"/>
    </source>
</evidence>
<protein>
    <submittedName>
        <fullName evidence="9">Quaternary ammonium compound-resistance protein SugE</fullName>
    </submittedName>
</protein>
<dbReference type="GO" id="GO:0005886">
    <property type="term" value="C:plasma membrane"/>
    <property type="evidence" value="ECO:0007669"/>
    <property type="project" value="UniProtKB-SubCell"/>
</dbReference>
<dbReference type="InterPro" id="IPR037185">
    <property type="entry name" value="EmrE-like"/>
</dbReference>
<evidence type="ECO:0000256" key="6">
    <source>
        <dbReference type="ARBA" id="ARBA00023136"/>
    </source>
</evidence>
<keyword evidence="6 8" id="KW-0472">Membrane</keyword>
<dbReference type="RefSeq" id="WP_075037409.1">
    <property type="nucleotide sequence ID" value="NZ_FOSB01000009.1"/>
</dbReference>
<dbReference type="Pfam" id="PF00893">
    <property type="entry name" value="Multi_Drug_Res"/>
    <property type="match status" value="1"/>
</dbReference>
<feature type="transmembrane region" description="Helical" evidence="8">
    <location>
        <begin position="29"/>
        <end position="47"/>
    </location>
</feature>
<dbReference type="InterPro" id="IPR045324">
    <property type="entry name" value="Small_multidrug_res"/>
</dbReference>
<dbReference type="AlphaFoldDB" id="A0A1I3XRZ1"/>
<keyword evidence="4 7" id="KW-0812">Transmembrane</keyword>
<name>A0A1I3XRZ1_HALDA</name>
<feature type="transmembrane region" description="Helical" evidence="8">
    <location>
        <begin position="59"/>
        <end position="78"/>
    </location>
</feature>
<dbReference type="InterPro" id="IPR000390">
    <property type="entry name" value="Small_drug/metabolite_transptr"/>
</dbReference>
<dbReference type="OrthoDB" id="21828at2"/>
<keyword evidence="2" id="KW-0813">Transport</keyword>
<dbReference type="FunFam" id="1.10.3730.20:FF:000001">
    <property type="entry name" value="Quaternary ammonium compound resistance transporter SugE"/>
    <property type="match status" value="1"/>
</dbReference>
<dbReference type="PANTHER" id="PTHR30561">
    <property type="entry name" value="SMR FAMILY PROTON-DEPENDENT DRUG EFFLUX TRANSPORTER SUGE"/>
    <property type="match status" value="1"/>
</dbReference>
<feature type="transmembrane region" description="Helical" evidence="8">
    <location>
        <begin position="87"/>
        <end position="103"/>
    </location>
</feature>
<comment type="similarity">
    <text evidence="7">Belongs to the drug/metabolite transporter (DMT) superfamily. Small multidrug resistance (SMR) (TC 2.A.7.1) family.</text>
</comment>
<evidence type="ECO:0000256" key="3">
    <source>
        <dbReference type="ARBA" id="ARBA00022475"/>
    </source>
</evidence>
<dbReference type="GO" id="GO:0022857">
    <property type="term" value="F:transmembrane transporter activity"/>
    <property type="evidence" value="ECO:0007669"/>
    <property type="project" value="InterPro"/>
</dbReference>
<keyword evidence="10" id="KW-1185">Reference proteome</keyword>
<evidence type="ECO:0000313" key="9">
    <source>
        <dbReference type="EMBL" id="SFK22302.1"/>
    </source>
</evidence>
<evidence type="ECO:0000256" key="7">
    <source>
        <dbReference type="RuleBase" id="RU003942"/>
    </source>
</evidence>
<keyword evidence="3" id="KW-1003">Cell membrane</keyword>
<evidence type="ECO:0000256" key="1">
    <source>
        <dbReference type="ARBA" id="ARBA00004651"/>
    </source>
</evidence>
<dbReference type="EMBL" id="FOSB01000009">
    <property type="protein sequence ID" value="SFK22302.1"/>
    <property type="molecule type" value="Genomic_DNA"/>
</dbReference>
<organism evidence="9 10">
    <name type="scientific">Halobacillus dabanensis</name>
    <dbReference type="NCBI Taxonomy" id="240302"/>
    <lineage>
        <taxon>Bacteria</taxon>
        <taxon>Bacillati</taxon>
        <taxon>Bacillota</taxon>
        <taxon>Bacilli</taxon>
        <taxon>Bacillales</taxon>
        <taxon>Bacillaceae</taxon>
        <taxon>Halobacillus</taxon>
    </lineage>
</organism>
<evidence type="ECO:0000256" key="4">
    <source>
        <dbReference type="ARBA" id="ARBA00022692"/>
    </source>
</evidence>
<keyword evidence="5 8" id="KW-1133">Transmembrane helix</keyword>
<dbReference type="PANTHER" id="PTHR30561:SF0">
    <property type="entry name" value="GUANIDINIUM EXPORTER"/>
    <property type="match status" value="1"/>
</dbReference>
<accession>A0A1I3XRZ1</accession>
<proteinExistence type="inferred from homology"/>
<dbReference type="STRING" id="240302.BN982_02769"/>